<evidence type="ECO:0000256" key="2">
    <source>
        <dbReference type="ARBA" id="ARBA00022908"/>
    </source>
</evidence>
<dbReference type="PROSITE" id="PS51898">
    <property type="entry name" value="TYR_RECOMBINASE"/>
    <property type="match status" value="1"/>
</dbReference>
<gene>
    <name evidence="8" type="ORF">J41TS4_25070</name>
</gene>
<keyword evidence="9" id="KW-1185">Reference proteome</keyword>
<dbReference type="Proteomes" id="UP000678895">
    <property type="component" value="Unassembled WGS sequence"/>
</dbReference>
<keyword evidence="4" id="KW-0233">DNA recombination</keyword>
<dbReference type="InterPro" id="IPR013762">
    <property type="entry name" value="Integrase-like_cat_sf"/>
</dbReference>
<dbReference type="InterPro" id="IPR050090">
    <property type="entry name" value="Tyrosine_recombinase_XerCD"/>
</dbReference>
<organism evidence="8 9">
    <name type="scientific">Paenibacillus apis</name>
    <dbReference type="NCBI Taxonomy" id="1792174"/>
    <lineage>
        <taxon>Bacteria</taxon>
        <taxon>Bacillati</taxon>
        <taxon>Bacillota</taxon>
        <taxon>Bacilli</taxon>
        <taxon>Bacillales</taxon>
        <taxon>Paenibacillaceae</taxon>
        <taxon>Paenibacillus</taxon>
    </lineage>
</organism>
<feature type="domain" description="Tyr recombinase" evidence="6">
    <location>
        <begin position="133"/>
        <end position="311"/>
    </location>
</feature>
<dbReference type="GO" id="GO:0003677">
    <property type="term" value="F:DNA binding"/>
    <property type="evidence" value="ECO:0007669"/>
    <property type="project" value="UniProtKB-UniRule"/>
</dbReference>
<dbReference type="InterPro" id="IPR002104">
    <property type="entry name" value="Integrase_catalytic"/>
</dbReference>
<dbReference type="GO" id="GO:0006310">
    <property type="term" value="P:DNA recombination"/>
    <property type="evidence" value="ECO:0007669"/>
    <property type="project" value="UniProtKB-KW"/>
</dbReference>
<dbReference type="InterPro" id="IPR011010">
    <property type="entry name" value="DNA_brk_join_enz"/>
</dbReference>
<dbReference type="PROSITE" id="PS51900">
    <property type="entry name" value="CB"/>
    <property type="match status" value="1"/>
</dbReference>
<dbReference type="Gene3D" id="1.10.443.10">
    <property type="entry name" value="Intergrase catalytic core"/>
    <property type="match status" value="1"/>
</dbReference>
<dbReference type="AlphaFoldDB" id="A0A919Y2V3"/>
<evidence type="ECO:0000259" key="7">
    <source>
        <dbReference type="PROSITE" id="PS51900"/>
    </source>
</evidence>
<evidence type="ECO:0000256" key="1">
    <source>
        <dbReference type="ARBA" id="ARBA00008857"/>
    </source>
</evidence>
<reference evidence="8" key="1">
    <citation type="submission" date="2021-03" db="EMBL/GenBank/DDBJ databases">
        <title>Antimicrobial resistance genes in bacteria isolated from Japanese honey, and their potential for conferring macrolide and lincosamide resistance in the American foulbrood pathogen Paenibacillus larvae.</title>
        <authorList>
            <person name="Okamoto M."/>
            <person name="Kumagai M."/>
            <person name="Kanamori H."/>
            <person name="Takamatsu D."/>
        </authorList>
    </citation>
    <scope>NUCLEOTIDE SEQUENCE</scope>
    <source>
        <strain evidence="8">J41TS4</strain>
    </source>
</reference>
<dbReference type="InterPro" id="IPR044068">
    <property type="entry name" value="CB"/>
</dbReference>
<dbReference type="SUPFAM" id="SSF56349">
    <property type="entry name" value="DNA breaking-rejoining enzymes"/>
    <property type="match status" value="1"/>
</dbReference>
<dbReference type="InterPro" id="IPR010998">
    <property type="entry name" value="Integrase_recombinase_N"/>
</dbReference>
<dbReference type="PANTHER" id="PTHR30349:SF64">
    <property type="entry name" value="PROPHAGE INTEGRASE INTD-RELATED"/>
    <property type="match status" value="1"/>
</dbReference>
<comment type="similarity">
    <text evidence="1">Belongs to the 'phage' integrase family.</text>
</comment>
<feature type="domain" description="Core-binding (CB)" evidence="7">
    <location>
        <begin position="23"/>
        <end position="109"/>
    </location>
</feature>
<dbReference type="PANTHER" id="PTHR30349">
    <property type="entry name" value="PHAGE INTEGRASE-RELATED"/>
    <property type="match status" value="1"/>
</dbReference>
<dbReference type="CDD" id="cd00397">
    <property type="entry name" value="DNA_BRE_C"/>
    <property type="match status" value="1"/>
</dbReference>
<evidence type="ECO:0000256" key="5">
    <source>
        <dbReference type="PROSITE-ProRule" id="PRU01248"/>
    </source>
</evidence>
<evidence type="ECO:0000259" key="6">
    <source>
        <dbReference type="PROSITE" id="PS51898"/>
    </source>
</evidence>
<dbReference type="Gene3D" id="1.10.150.130">
    <property type="match status" value="1"/>
</dbReference>
<comment type="caution">
    <text evidence="8">The sequence shown here is derived from an EMBL/GenBank/DDBJ whole genome shotgun (WGS) entry which is preliminary data.</text>
</comment>
<name>A0A919Y2V3_9BACL</name>
<evidence type="ECO:0000256" key="3">
    <source>
        <dbReference type="ARBA" id="ARBA00023125"/>
    </source>
</evidence>
<dbReference type="GO" id="GO:0015074">
    <property type="term" value="P:DNA integration"/>
    <property type="evidence" value="ECO:0007669"/>
    <property type="project" value="UniProtKB-KW"/>
</dbReference>
<dbReference type="InterPro" id="IPR004107">
    <property type="entry name" value="Integrase_SAM-like_N"/>
</dbReference>
<evidence type="ECO:0000313" key="9">
    <source>
        <dbReference type="Proteomes" id="UP000678895"/>
    </source>
</evidence>
<keyword evidence="2" id="KW-0229">DNA integration</keyword>
<keyword evidence="3 5" id="KW-0238">DNA-binding</keyword>
<dbReference type="EMBL" id="BORS01000008">
    <property type="protein sequence ID" value="GIO42749.1"/>
    <property type="molecule type" value="Genomic_DNA"/>
</dbReference>
<dbReference type="Pfam" id="PF00589">
    <property type="entry name" value="Phage_integrase"/>
    <property type="match status" value="1"/>
</dbReference>
<accession>A0A919Y2V3</accession>
<evidence type="ECO:0000256" key="4">
    <source>
        <dbReference type="ARBA" id="ARBA00023172"/>
    </source>
</evidence>
<sequence length="322" mass="36641">MTTTNNMILADSFALLHSDSKGLSDDKIVNMFLSACCTAENTKRSYLRAIHCFREFIGFKKLDTVTWREIESFKLYLQQREKLSSKSSLAPASIAAFIAPLKSLYRWGSDENVGLFKSNPTSNVRLPVVQVTSHRNFLTKKEVGLLLKYLQQDSQRNYLIGLSLVLLGLRVSELSSICWGNFHSDPLESSVWLTLQYTKGGKTREVKVPESLWNIFLDYATRMFGDSVPPATFRLFPISTRQIERIIRKAGERSGITKKLTPHWLRHTNATLALLGGASLQQVQETLGHSHINTTQRYLHTVEQMKKAAPDYVHDTLREIIY</sequence>
<proteinExistence type="inferred from homology"/>
<dbReference type="Pfam" id="PF13495">
    <property type="entry name" value="Phage_int_SAM_4"/>
    <property type="match status" value="1"/>
</dbReference>
<evidence type="ECO:0000313" key="8">
    <source>
        <dbReference type="EMBL" id="GIO42749.1"/>
    </source>
</evidence>
<dbReference type="RefSeq" id="WP_301627494.1">
    <property type="nucleotide sequence ID" value="NZ_BORS01000008.1"/>
</dbReference>
<protein>
    <submittedName>
        <fullName evidence="8">Integrase</fullName>
    </submittedName>
</protein>